<name>F2B9Q0_9NEIS</name>
<accession>F2B9Q0</accession>
<protein>
    <submittedName>
        <fullName evidence="1">Uncharacterized protein</fullName>
    </submittedName>
</protein>
<dbReference type="HOGENOM" id="CLU_2826629_0_0_4"/>
<reference evidence="1 2" key="1">
    <citation type="submission" date="2011-02" db="EMBL/GenBank/DDBJ databases">
        <authorList>
            <person name="Muzny D."/>
            <person name="Qin X."/>
            <person name="Deng J."/>
            <person name="Jiang H."/>
            <person name="Liu Y."/>
            <person name="Qu J."/>
            <person name="Song X.-Z."/>
            <person name="Zhang L."/>
            <person name="Thornton R."/>
            <person name="Coyle M."/>
            <person name="Francisco L."/>
            <person name="Jackson L."/>
            <person name="Javaid M."/>
            <person name="Korchina V."/>
            <person name="Kovar C."/>
            <person name="Mata R."/>
            <person name="Mathew T."/>
            <person name="Ngo R."/>
            <person name="Nguyen L."/>
            <person name="Nguyen N."/>
            <person name="Okwuonu G."/>
            <person name="Ongeri F."/>
            <person name="Pham C."/>
            <person name="Simmons D."/>
            <person name="Wilczek-Boney K."/>
            <person name="Hale W."/>
            <person name="Jakkamsetti A."/>
            <person name="Pham P."/>
            <person name="Ruth R."/>
            <person name="San Lucas F."/>
            <person name="Warren J."/>
            <person name="Zhang J."/>
            <person name="Zhao Z."/>
            <person name="Zhou C."/>
            <person name="Zhu D."/>
            <person name="Lee S."/>
            <person name="Bess C."/>
            <person name="Blankenburg K."/>
            <person name="Forbes L."/>
            <person name="Fu Q."/>
            <person name="Gubbala S."/>
            <person name="Hirani K."/>
            <person name="Jayaseelan J.C."/>
            <person name="Lara F."/>
            <person name="Munidasa M."/>
            <person name="Palculict T."/>
            <person name="Patil S."/>
            <person name="Pu L.-L."/>
            <person name="Saada N."/>
            <person name="Tang L."/>
            <person name="Weissenberger G."/>
            <person name="Zhu Y."/>
            <person name="Hemphill L."/>
            <person name="Shang Y."/>
            <person name="Youmans B."/>
            <person name="Ayvaz T."/>
            <person name="Ross M."/>
            <person name="Santibanez J."/>
            <person name="Aqrawi P."/>
            <person name="Gross S."/>
            <person name="Joshi V."/>
            <person name="Fowler G."/>
            <person name="Nazareth L."/>
            <person name="Reid J."/>
            <person name="Worley K."/>
            <person name="Petrosino J."/>
            <person name="Highlander S."/>
            <person name="Gibbs R."/>
        </authorList>
    </citation>
    <scope>NUCLEOTIDE SEQUENCE [LARGE SCALE GENOMIC DNA]</scope>
    <source>
        <strain evidence="1 2">ATCC BAA-1200</strain>
    </source>
</reference>
<dbReference type="EMBL" id="AFAY01000007">
    <property type="protein sequence ID" value="EGF11836.1"/>
    <property type="molecule type" value="Genomic_DNA"/>
</dbReference>
<keyword evidence="2" id="KW-1185">Reference proteome</keyword>
<evidence type="ECO:0000313" key="1">
    <source>
        <dbReference type="EMBL" id="EGF11836.1"/>
    </source>
</evidence>
<proteinExistence type="predicted"/>
<organism evidence="1 2">
    <name type="scientific">Neisseria bacilliformis ATCC BAA-1200</name>
    <dbReference type="NCBI Taxonomy" id="888742"/>
    <lineage>
        <taxon>Bacteria</taxon>
        <taxon>Pseudomonadati</taxon>
        <taxon>Pseudomonadota</taxon>
        <taxon>Betaproteobacteria</taxon>
        <taxon>Neisseriales</taxon>
        <taxon>Neisseriaceae</taxon>
        <taxon>Neisseria</taxon>
    </lineage>
</organism>
<comment type="caution">
    <text evidence="1">The sequence shown here is derived from an EMBL/GenBank/DDBJ whole genome shotgun (WGS) entry which is preliminary data.</text>
</comment>
<dbReference type="AlphaFoldDB" id="F2B9Q0"/>
<dbReference type="Proteomes" id="UP000004105">
    <property type="component" value="Unassembled WGS sequence"/>
</dbReference>
<sequence length="66" mass="7671">MLVHFFESVGAFLKNVGALLQMYQQKYVASSGRKWRFVAKVSGWKIKKYLIYERVVAVGCVRKTKK</sequence>
<evidence type="ECO:0000313" key="2">
    <source>
        <dbReference type="Proteomes" id="UP000004105"/>
    </source>
</evidence>
<gene>
    <name evidence="1" type="ORF">HMPREF9123_0473</name>
</gene>